<keyword evidence="6" id="KW-1185">Reference proteome</keyword>
<evidence type="ECO:0000313" key="5">
    <source>
        <dbReference type="Proteomes" id="UP000054826"/>
    </source>
</evidence>
<organism evidence="2 6">
    <name type="scientific">Trichinella pseudospiralis</name>
    <name type="common">Parasitic roundworm</name>
    <dbReference type="NCBI Taxonomy" id="6337"/>
    <lineage>
        <taxon>Eukaryota</taxon>
        <taxon>Metazoa</taxon>
        <taxon>Ecdysozoa</taxon>
        <taxon>Nematoda</taxon>
        <taxon>Enoplea</taxon>
        <taxon>Dorylaimia</taxon>
        <taxon>Trichinellida</taxon>
        <taxon>Trichinellidae</taxon>
        <taxon>Trichinella</taxon>
    </lineage>
</organism>
<dbReference type="OrthoDB" id="10655611at2759"/>
<dbReference type="EMBL" id="JYDV01000038">
    <property type="protein sequence ID" value="KRZ39069.1"/>
    <property type="molecule type" value="Genomic_DNA"/>
</dbReference>
<evidence type="ECO:0000313" key="3">
    <source>
        <dbReference type="EMBL" id="KRZ39069.1"/>
    </source>
</evidence>
<proteinExistence type="predicted"/>
<evidence type="ECO:0000313" key="4">
    <source>
        <dbReference type="Proteomes" id="UP000054632"/>
    </source>
</evidence>
<sequence length="202" mass="22642">MVAVGATVATVAVVATVTTVITITTATTTITSRLLPDVDLSIAGSRRRLVVELRWNLRLDEKWTGFRSGRRRWNHERVSETNASDMLVRQTEPDRHCERRRSAHVRLDHHVFEDNVEKQQRTTITTTPVVKTTQPLHSWRAHVAVATNVAKYLHNTPGQQMKRNFNYSCCRLLTSPPAGQASSSLQSTKLGHTNAFVCSACL</sequence>
<dbReference type="AlphaFoldDB" id="A0A0V1FLZ5"/>
<dbReference type="Proteomes" id="UP000054826">
    <property type="component" value="Unassembled WGS sequence"/>
</dbReference>
<comment type="caution">
    <text evidence="2">The sequence shown here is derived from an EMBL/GenBank/DDBJ whole genome shotgun (WGS) entry which is preliminary data.</text>
</comment>
<dbReference type="EMBL" id="JYDR01000030">
    <property type="protein sequence ID" value="KRY73868.1"/>
    <property type="molecule type" value="Genomic_DNA"/>
</dbReference>
<dbReference type="Proteomes" id="UP000054995">
    <property type="component" value="Unassembled WGS sequence"/>
</dbReference>
<reference evidence="4 5" key="1">
    <citation type="submission" date="2015-01" db="EMBL/GenBank/DDBJ databases">
        <title>Evolution of Trichinella species and genotypes.</title>
        <authorList>
            <person name="Korhonen P.K."/>
            <person name="Edoardo P."/>
            <person name="Giuseppe L.R."/>
            <person name="Gasser R.B."/>
        </authorList>
    </citation>
    <scope>NUCLEOTIDE SEQUENCE [LARGE SCALE GENOMIC DNA]</scope>
    <source>
        <strain evidence="1">ISS13</strain>
        <strain evidence="3">ISS176</strain>
        <strain evidence="2">ISS470</strain>
    </source>
</reference>
<protein>
    <submittedName>
        <fullName evidence="2">Uncharacterized protein</fullName>
    </submittedName>
</protein>
<gene>
    <name evidence="1" type="ORF">T4A_7653</name>
    <name evidence="3" type="ORF">T4C_4857</name>
    <name evidence="2" type="ORF">T4D_15326</name>
</gene>
<evidence type="ECO:0000313" key="6">
    <source>
        <dbReference type="Proteomes" id="UP000054995"/>
    </source>
</evidence>
<evidence type="ECO:0000313" key="2">
    <source>
        <dbReference type="EMBL" id="KRY87010.1"/>
    </source>
</evidence>
<dbReference type="EMBL" id="JYDT01000063">
    <property type="protein sequence ID" value="KRY87010.1"/>
    <property type="molecule type" value="Genomic_DNA"/>
</dbReference>
<name>A0A0V1FLZ5_TRIPS</name>
<dbReference type="Proteomes" id="UP000054632">
    <property type="component" value="Unassembled WGS sequence"/>
</dbReference>
<accession>A0A0V1FLZ5</accession>
<evidence type="ECO:0000313" key="1">
    <source>
        <dbReference type="EMBL" id="KRY73868.1"/>
    </source>
</evidence>